<dbReference type="RefSeq" id="WP_263332227.1">
    <property type="nucleotide sequence ID" value="NZ_JAGSYH010000001.1"/>
</dbReference>
<name>A0ABW1EMG0_9BACT</name>
<evidence type="ECO:0000313" key="2">
    <source>
        <dbReference type="EMBL" id="MFC5864962.1"/>
    </source>
</evidence>
<evidence type="ECO:0000256" key="1">
    <source>
        <dbReference type="SAM" id="MobiDB-lite"/>
    </source>
</evidence>
<dbReference type="EMBL" id="JBHSPH010000010">
    <property type="protein sequence ID" value="MFC5864962.1"/>
    <property type="molecule type" value="Genomic_DNA"/>
</dbReference>
<reference evidence="3" key="1">
    <citation type="journal article" date="2019" name="Int. J. Syst. Evol. Microbiol.">
        <title>The Global Catalogue of Microorganisms (GCM) 10K type strain sequencing project: providing services to taxonomists for standard genome sequencing and annotation.</title>
        <authorList>
            <consortium name="The Broad Institute Genomics Platform"/>
            <consortium name="The Broad Institute Genome Sequencing Center for Infectious Disease"/>
            <person name="Wu L."/>
            <person name="Ma J."/>
        </authorList>
    </citation>
    <scope>NUCLEOTIDE SEQUENCE [LARGE SCALE GENOMIC DNA]</scope>
    <source>
        <strain evidence="3">JCM 4087</strain>
    </source>
</reference>
<dbReference type="Proteomes" id="UP001596091">
    <property type="component" value="Unassembled WGS sequence"/>
</dbReference>
<gene>
    <name evidence="2" type="ORF">ACFPT7_21820</name>
</gene>
<feature type="compositionally biased region" description="Basic and acidic residues" evidence="1">
    <location>
        <begin position="108"/>
        <end position="119"/>
    </location>
</feature>
<evidence type="ECO:0000313" key="3">
    <source>
        <dbReference type="Proteomes" id="UP001596091"/>
    </source>
</evidence>
<organism evidence="2 3">
    <name type="scientific">Acidicapsa dinghuensis</name>
    <dbReference type="NCBI Taxonomy" id="2218256"/>
    <lineage>
        <taxon>Bacteria</taxon>
        <taxon>Pseudomonadati</taxon>
        <taxon>Acidobacteriota</taxon>
        <taxon>Terriglobia</taxon>
        <taxon>Terriglobales</taxon>
        <taxon>Acidobacteriaceae</taxon>
        <taxon>Acidicapsa</taxon>
    </lineage>
</organism>
<proteinExistence type="predicted"/>
<keyword evidence="3" id="KW-1185">Reference proteome</keyword>
<accession>A0ABW1EMG0</accession>
<protein>
    <submittedName>
        <fullName evidence="2">Uncharacterized protein</fullName>
    </submittedName>
</protein>
<feature type="region of interest" description="Disordered" evidence="1">
    <location>
        <begin position="85"/>
        <end position="119"/>
    </location>
</feature>
<comment type="caution">
    <text evidence="2">The sequence shown here is derived from an EMBL/GenBank/DDBJ whole genome shotgun (WGS) entry which is preliminary data.</text>
</comment>
<sequence>MPGRPYLHCVLGILCLSGVPRTGQAMGDEGNSHTIVQQAVATELTADRNDHTHWLYFEVDKKPDKAVSQWVAETAHGNLKRVVEQNGQKVPETQQRKSMDSFSQDPDQVAKQRKNEQHDDAQATELLKLLPQAFVWTKTDEADGNITLHFKPNPQFHPPDWESRVFAAMEGDMVVDMAEHRIVSLKGKMIRDVKFLGGLLGGLKAGGTFDVERRKTGGNEWQITETHVHIQGRALLFKSISENEDDVKTKFKELSADVSLHQAEDDLMHAAS</sequence>